<dbReference type="Proteomes" id="UP000823775">
    <property type="component" value="Unassembled WGS sequence"/>
</dbReference>
<dbReference type="EMBL" id="JACEIK010003226">
    <property type="protein sequence ID" value="MCD9640873.1"/>
    <property type="molecule type" value="Genomic_DNA"/>
</dbReference>
<name>A0ABS8V171_DATST</name>
<accession>A0ABS8V171</accession>
<evidence type="ECO:0000313" key="2">
    <source>
        <dbReference type="Proteomes" id="UP000823775"/>
    </source>
</evidence>
<comment type="caution">
    <text evidence="1">The sequence shown here is derived from an EMBL/GenBank/DDBJ whole genome shotgun (WGS) entry which is preliminary data.</text>
</comment>
<proteinExistence type="predicted"/>
<protein>
    <submittedName>
        <fullName evidence="1">Uncharacterized protein</fullName>
    </submittedName>
</protein>
<reference evidence="1 2" key="1">
    <citation type="journal article" date="2021" name="BMC Genomics">
        <title>Datura genome reveals duplications of psychoactive alkaloid biosynthetic genes and high mutation rate following tissue culture.</title>
        <authorList>
            <person name="Rajewski A."/>
            <person name="Carter-House D."/>
            <person name="Stajich J."/>
            <person name="Litt A."/>
        </authorList>
    </citation>
    <scope>NUCLEOTIDE SEQUENCE [LARGE SCALE GENOMIC DNA]</scope>
    <source>
        <strain evidence="1">AR-01</strain>
    </source>
</reference>
<gene>
    <name evidence="1" type="ORF">HAX54_026584</name>
</gene>
<keyword evidence="2" id="KW-1185">Reference proteome</keyword>
<organism evidence="1 2">
    <name type="scientific">Datura stramonium</name>
    <name type="common">Jimsonweed</name>
    <name type="synonym">Common thornapple</name>
    <dbReference type="NCBI Taxonomy" id="4076"/>
    <lineage>
        <taxon>Eukaryota</taxon>
        <taxon>Viridiplantae</taxon>
        <taxon>Streptophyta</taxon>
        <taxon>Embryophyta</taxon>
        <taxon>Tracheophyta</taxon>
        <taxon>Spermatophyta</taxon>
        <taxon>Magnoliopsida</taxon>
        <taxon>eudicotyledons</taxon>
        <taxon>Gunneridae</taxon>
        <taxon>Pentapetalae</taxon>
        <taxon>asterids</taxon>
        <taxon>lamiids</taxon>
        <taxon>Solanales</taxon>
        <taxon>Solanaceae</taxon>
        <taxon>Solanoideae</taxon>
        <taxon>Datureae</taxon>
        <taxon>Datura</taxon>
    </lineage>
</organism>
<evidence type="ECO:0000313" key="1">
    <source>
        <dbReference type="EMBL" id="MCD9640873.1"/>
    </source>
</evidence>
<sequence length="171" mass="19751">MENPMVQLNLPLRKELTNKQHVEAVRQAKEGVTKEAIRHRLFLLFLMGEATLWLKKLSDEFITTWGISEPTPKGLTKTLGVKVREIKGQNYYGNNNYNLLGMERDQVENWLVTNASRDAKMENLLNRVLKNIYSTEPDVKEMHGELSTLSQLVDSHSTSIKQLENKWDRSP</sequence>